<gene>
    <name evidence="5" type="ORF">ACFSSB_08240</name>
</gene>
<feature type="signal peptide" evidence="2">
    <location>
        <begin position="1"/>
        <end position="20"/>
    </location>
</feature>
<sequence length="654" mass="72984">MNKSLTVFFFLLFFVQLSNAQFVWYENETNTFKIEQESTSSGTFLRDVSNPYLTGINTNATVSKFNRAQGQDAFLKFDLYNAVTDFSGYSVTFKAYIDIPTAALTTDNSKISVHLSHATVSPESAIELNFTVGQQWETFTFNFNDTTIPNAIINADGYQYIALGFANGTTSVPATTYYIDSISGTTDQVVDVASHKASWLSGSWGITFPVYGGERLDSEVAGGYDLPAGAQEVVDELPAVGHVITNLSYFAHSHYFTLRQNSNVDVANEIHEALVPSVANENIIFEVMQKFIDDGKKVILYISTNYLDRAIDDGADIEAAWINYYTNNFAGDEYAAYKDLIEGFVLQVKDYADGYWLDTTSELLNDGHLEDFTQMIKDADPTAVIGAQPTGLYFTDENGNNLLVDSDGIDDEDDSDYRIIKFEANSTYQDFTKGHVTPLGQGAPPNSWAYEEYTIPNMVENPWSMYQGNTVLKHAWFPIREKWHVSSHPIVFGIEDAYRFTKRLVQANAAVTFATTIDDTGSDKGYMMDDEMLIMKTINDRLLATPIAECEPYIRPEGAHLVGEEPLSVTSFNTSEVKFYPNPVAEVLTINRLTTEVNYITIFSTIGTKVMQKVWNNGTTTTQIDMKSLDTGIYFVKLTDGNNLSITKKIIVSK</sequence>
<dbReference type="NCBIfam" id="TIGR04183">
    <property type="entry name" value="Por_Secre_tail"/>
    <property type="match status" value="1"/>
</dbReference>
<protein>
    <submittedName>
        <fullName evidence="5">T9SS type A sorting domain-containing protein</fullName>
    </submittedName>
</protein>
<accession>A0ABW5K3M4</accession>
<keyword evidence="6" id="KW-1185">Reference proteome</keyword>
<evidence type="ECO:0000259" key="4">
    <source>
        <dbReference type="Pfam" id="PF26376"/>
    </source>
</evidence>
<proteinExistence type="predicted"/>
<dbReference type="Proteomes" id="UP001597467">
    <property type="component" value="Unassembled WGS sequence"/>
</dbReference>
<feature type="domain" description="Secretion system C-terminal sorting" evidence="3">
    <location>
        <begin position="580"/>
        <end position="652"/>
    </location>
</feature>
<organism evidence="5 6">
    <name type="scientific">Lacinutrix gracilariae</name>
    <dbReference type="NCBI Taxonomy" id="1747198"/>
    <lineage>
        <taxon>Bacteria</taxon>
        <taxon>Pseudomonadati</taxon>
        <taxon>Bacteroidota</taxon>
        <taxon>Flavobacteriia</taxon>
        <taxon>Flavobacteriales</taxon>
        <taxon>Flavobacteriaceae</taxon>
        <taxon>Lacinutrix</taxon>
    </lineage>
</organism>
<dbReference type="InterPro" id="IPR026444">
    <property type="entry name" value="Secre_tail"/>
</dbReference>
<dbReference type="InterPro" id="IPR058589">
    <property type="entry name" value="Mef1"/>
</dbReference>
<evidence type="ECO:0000313" key="6">
    <source>
        <dbReference type="Proteomes" id="UP001597467"/>
    </source>
</evidence>
<name>A0ABW5K3M4_9FLAO</name>
<dbReference type="Pfam" id="PF18962">
    <property type="entry name" value="Por_Secre_tail"/>
    <property type="match status" value="1"/>
</dbReference>
<evidence type="ECO:0000256" key="1">
    <source>
        <dbReference type="ARBA" id="ARBA00022729"/>
    </source>
</evidence>
<dbReference type="Pfam" id="PF26376">
    <property type="entry name" value="Mef1"/>
    <property type="match status" value="1"/>
</dbReference>
<dbReference type="EMBL" id="JBHULM010000011">
    <property type="protein sequence ID" value="MFD2542305.1"/>
    <property type="molecule type" value="Genomic_DNA"/>
</dbReference>
<evidence type="ECO:0000313" key="5">
    <source>
        <dbReference type="EMBL" id="MFD2542305.1"/>
    </source>
</evidence>
<dbReference type="RefSeq" id="WP_379903054.1">
    <property type="nucleotide sequence ID" value="NZ_JBHULM010000011.1"/>
</dbReference>
<evidence type="ECO:0000259" key="3">
    <source>
        <dbReference type="Pfam" id="PF18962"/>
    </source>
</evidence>
<feature type="chain" id="PRO_5046440826" evidence="2">
    <location>
        <begin position="21"/>
        <end position="654"/>
    </location>
</feature>
<keyword evidence="1 2" id="KW-0732">Signal</keyword>
<evidence type="ECO:0000256" key="2">
    <source>
        <dbReference type="SAM" id="SignalP"/>
    </source>
</evidence>
<comment type="caution">
    <text evidence="5">The sequence shown here is derived from an EMBL/GenBank/DDBJ whole genome shotgun (WGS) entry which is preliminary data.</text>
</comment>
<reference evidence="6" key="1">
    <citation type="journal article" date="2019" name="Int. J. Syst. Evol. Microbiol.">
        <title>The Global Catalogue of Microorganisms (GCM) 10K type strain sequencing project: providing services to taxonomists for standard genome sequencing and annotation.</title>
        <authorList>
            <consortium name="The Broad Institute Genomics Platform"/>
            <consortium name="The Broad Institute Genome Sequencing Center for Infectious Disease"/>
            <person name="Wu L."/>
            <person name="Ma J."/>
        </authorList>
    </citation>
    <scope>NUCLEOTIDE SEQUENCE [LARGE SCALE GENOMIC DNA]</scope>
    <source>
        <strain evidence="6">KCTC 42808</strain>
    </source>
</reference>
<feature type="domain" description="Endo-alpha(1,4)-fucoidanase Mef1" evidence="4">
    <location>
        <begin position="195"/>
        <end position="565"/>
    </location>
</feature>